<feature type="repeat" description="LDL-receptor class B" evidence="21">
    <location>
        <begin position="45"/>
        <end position="88"/>
    </location>
</feature>
<feature type="domain" description="EGF-like" evidence="23">
    <location>
        <begin position="140"/>
        <end position="184"/>
    </location>
</feature>
<evidence type="ECO:0000256" key="22">
    <source>
        <dbReference type="SAM" id="MobiDB-lite"/>
    </source>
</evidence>
<reference evidence="24 25" key="1">
    <citation type="submission" date="2022-05" db="EMBL/GenBank/DDBJ databases">
        <authorList>
            <consortium name="Genoscope - CEA"/>
            <person name="William W."/>
        </authorList>
    </citation>
    <scope>NUCLEOTIDE SEQUENCE [LARGE SCALE GENOMIC DNA]</scope>
</reference>
<dbReference type="InterPro" id="IPR027268">
    <property type="entry name" value="Peptidase_M4/M1_CTD_sf"/>
</dbReference>
<evidence type="ECO:0000256" key="17">
    <source>
        <dbReference type="ARBA" id="ARBA00023049"/>
    </source>
</evidence>
<evidence type="ECO:0000313" key="25">
    <source>
        <dbReference type="Proteomes" id="UP001159405"/>
    </source>
</evidence>
<evidence type="ECO:0000256" key="9">
    <source>
        <dbReference type="ARBA" id="ARBA00022670"/>
    </source>
</evidence>
<proteinExistence type="inferred from homology"/>
<name>A0ABN8P4S9_9CNID</name>
<evidence type="ECO:0000256" key="6">
    <source>
        <dbReference type="ARBA" id="ARBA00012567"/>
    </source>
</evidence>
<keyword evidence="8" id="KW-1003">Cell membrane</keyword>
<dbReference type="InterPro" id="IPR014782">
    <property type="entry name" value="Peptidase_M1_dom"/>
</dbReference>
<evidence type="ECO:0000256" key="10">
    <source>
        <dbReference type="ARBA" id="ARBA00022692"/>
    </source>
</evidence>
<evidence type="ECO:0000256" key="20">
    <source>
        <dbReference type="ARBA" id="ARBA00023180"/>
    </source>
</evidence>
<dbReference type="SMART" id="SM00135">
    <property type="entry name" value="LY"/>
    <property type="match status" value="1"/>
</dbReference>
<accession>A0ABN8P4S9</accession>
<evidence type="ECO:0000256" key="12">
    <source>
        <dbReference type="ARBA" id="ARBA00022801"/>
    </source>
</evidence>
<dbReference type="PROSITE" id="PS51120">
    <property type="entry name" value="LDLRB"/>
    <property type="match status" value="2"/>
</dbReference>
<keyword evidence="16" id="KW-1133">Transmembrane helix</keyword>
<evidence type="ECO:0000256" key="8">
    <source>
        <dbReference type="ARBA" id="ARBA00022475"/>
    </source>
</evidence>
<keyword evidence="18" id="KW-0472">Membrane</keyword>
<dbReference type="Gene3D" id="1.10.390.10">
    <property type="entry name" value="Neutral Protease Domain 2"/>
    <property type="match status" value="1"/>
</dbReference>
<evidence type="ECO:0000256" key="21">
    <source>
        <dbReference type="PROSITE-ProRule" id="PRU00461"/>
    </source>
</evidence>
<dbReference type="PANTHER" id="PTHR11533">
    <property type="entry name" value="PROTEASE M1 ZINC METALLOPROTEASE"/>
    <property type="match status" value="1"/>
</dbReference>
<keyword evidence="13" id="KW-0862">Zinc</keyword>
<evidence type="ECO:0000259" key="23">
    <source>
        <dbReference type="SMART" id="SM00181"/>
    </source>
</evidence>
<keyword evidence="14" id="KW-0106">Calcium</keyword>
<evidence type="ECO:0000256" key="16">
    <source>
        <dbReference type="ARBA" id="ARBA00022989"/>
    </source>
</evidence>
<dbReference type="CDD" id="cd09601">
    <property type="entry name" value="M1_APN-Q_like"/>
    <property type="match status" value="1"/>
</dbReference>
<dbReference type="Pfam" id="PF17900">
    <property type="entry name" value="Peptidase_M1_N"/>
    <property type="match status" value="1"/>
</dbReference>
<sequence>MFWSDWGTAAKIEKCGMNGDKYTRKVLIDRDIVWPNGMTIDYKEGRLWWTDARLGTIESADLNGFDRKITLRSWYVGTSFGIAVFGDSIYLTKRSRGRGIVKMDKATGNNWVRMGRKLRAPKELVVYHRLRQPVPRDGNPCQPKAGSISCSHICLLAPKDSYPDGYSCHCPPGLLLLYDNKTCDTSEREEVKGGRRSTTGTSAPTTPPGPTPLGTEVWRNVRLPDNIVPVHYDVVLYIDLKKLVFFGDVSILVNVTKPTETVLVHFNKMNITSAKVEMASSGGSLSIQKQFEFKENQFYVIVMKSPLEKGRQYRIKMSFRAKLTGDLAGLFKSTYYKKDGKEVTIAASQLQPTDARRTFPCFDEPALKAKFSVTLAHDPSMISISNMPIKKQEMKDEWQLDHFEETPIMPTYLLAFVVCDFKNKTITTKGGTKMSFYAQPDLIDQVDYAMNRGTKMLEYMEDYFGIKYPLPKADMIAIPNFAHGGMENWGLIIYSEATLFYKPGESSESTKKSVAGVVSHELAHQWFGNLVTMEWWNDLWLNEGFARFVEYHGVNATEPNWKVLDRFVIDDLKSALSLDGLTNSHPIKVPVYHPDEIWQMFDSISYSKGASVIRMLQFFLGRDAFLKGLNRYLNKHLYGNAVTDDLWNALEEESCVHPGGCKRVKQMMDTWTLQMGYPVLTFTEKNGSVYTVSQERFLYDRNANVTSKHNSPFNYKWVVPFTYITEANSVPISKPLSETSVDITWDGSGWLKGNVGQTGFYRINYMQQQWEQLSNQLDTDHQVFQVADRAGLIDDAFNLARAGYINYTVPLNLTKYMSKEDEYVPLATVNDGISFINSILPKSSPASKYLERYLKHQAMNQYQKLGFTDTGSHLEIYKRKIVLNIMCSGGEPSCLKNASDYFKKWMEDPVQHPVPANFRSLVYFNGIKNGGVREWNFAFEQFQKTADASERSKILYGLSGASEPWILNRYLQYSIDPTKMNLQETTTVIKYVADHNPLGRGLAWQFVKLNWAYLMYKFGGRFFTIRSIILSVTGGFASEYELQDLKSFKELKRAGDAGTQAQQQAEEKVLANIQWRKENEQDIAKWLKDFLVSKNIPLN</sequence>
<keyword evidence="7" id="KW-0031">Aminopeptidase</keyword>
<comment type="catalytic activity">
    <reaction evidence="1">
        <text>Release of N-terminal glutamate (and to a lesser extent aspartate) from a peptide.</text>
        <dbReference type="EC" id="3.4.11.7"/>
    </reaction>
</comment>
<evidence type="ECO:0000256" key="7">
    <source>
        <dbReference type="ARBA" id="ARBA00022438"/>
    </source>
</evidence>
<comment type="similarity">
    <text evidence="4">Belongs to the peptidase M1 family.</text>
</comment>
<dbReference type="InterPro" id="IPR034016">
    <property type="entry name" value="M1_APN-typ"/>
</dbReference>
<keyword evidence="19" id="KW-1015">Disulfide bond</keyword>
<evidence type="ECO:0000256" key="1">
    <source>
        <dbReference type="ARBA" id="ARBA00001703"/>
    </source>
</evidence>
<keyword evidence="12" id="KW-0378">Hydrolase</keyword>
<dbReference type="SMART" id="SM00181">
    <property type="entry name" value="EGF"/>
    <property type="match status" value="1"/>
</dbReference>
<dbReference type="PANTHER" id="PTHR11533:SF276">
    <property type="entry name" value="GLUTAMYL AMINOPEPTIDASE"/>
    <property type="match status" value="1"/>
</dbReference>
<dbReference type="PRINTS" id="PR00756">
    <property type="entry name" value="ALADIPTASE"/>
</dbReference>
<gene>
    <name evidence="24" type="ORF">PLOB_00034833</name>
</gene>
<dbReference type="Gene3D" id="1.25.50.20">
    <property type="match status" value="1"/>
</dbReference>
<dbReference type="Gene3D" id="2.60.40.1910">
    <property type="match status" value="1"/>
</dbReference>
<dbReference type="InterPro" id="IPR001930">
    <property type="entry name" value="Peptidase_M1"/>
</dbReference>
<dbReference type="InterPro" id="IPR050344">
    <property type="entry name" value="Peptidase_M1_aminopeptidases"/>
</dbReference>
<evidence type="ECO:0000256" key="19">
    <source>
        <dbReference type="ARBA" id="ARBA00023157"/>
    </source>
</evidence>
<dbReference type="Gene3D" id="2.60.40.1730">
    <property type="entry name" value="tricorn interacting facor f3 domain"/>
    <property type="match status" value="1"/>
</dbReference>
<comment type="subcellular location">
    <subcellularLocation>
        <location evidence="3">Cell membrane</location>
        <topology evidence="3">Single-pass type II membrane protein</topology>
    </subcellularLocation>
</comment>
<dbReference type="InterPro" id="IPR024571">
    <property type="entry name" value="ERAP1-like_C_dom"/>
</dbReference>
<dbReference type="InterPro" id="IPR045357">
    <property type="entry name" value="Aminopeptidase_N-like_N"/>
</dbReference>
<comment type="cofactor">
    <cofactor evidence="2">
        <name>Zn(2+)</name>
        <dbReference type="ChEBI" id="CHEBI:29105"/>
    </cofactor>
</comment>
<evidence type="ECO:0000256" key="4">
    <source>
        <dbReference type="ARBA" id="ARBA00010136"/>
    </source>
</evidence>
<dbReference type="Gene3D" id="2.120.10.30">
    <property type="entry name" value="TolB, C-terminal domain"/>
    <property type="match status" value="1"/>
</dbReference>
<evidence type="ECO:0000256" key="15">
    <source>
        <dbReference type="ARBA" id="ARBA00022968"/>
    </source>
</evidence>
<dbReference type="InterPro" id="IPR000033">
    <property type="entry name" value="LDLR_classB_rpt"/>
</dbReference>
<dbReference type="Pfam" id="PF11838">
    <property type="entry name" value="ERAP1_C"/>
    <property type="match status" value="1"/>
</dbReference>
<dbReference type="Pfam" id="PF00058">
    <property type="entry name" value="Ldl_recept_b"/>
    <property type="match status" value="2"/>
</dbReference>
<keyword evidence="11" id="KW-0479">Metal-binding</keyword>
<feature type="repeat" description="LDL-receptor class B" evidence="21">
    <location>
        <begin position="1"/>
        <end position="44"/>
    </location>
</feature>
<keyword evidence="20" id="KW-0325">Glycoprotein</keyword>
<organism evidence="24 25">
    <name type="scientific">Porites lobata</name>
    <dbReference type="NCBI Taxonomy" id="104759"/>
    <lineage>
        <taxon>Eukaryota</taxon>
        <taxon>Metazoa</taxon>
        <taxon>Cnidaria</taxon>
        <taxon>Anthozoa</taxon>
        <taxon>Hexacorallia</taxon>
        <taxon>Scleractinia</taxon>
        <taxon>Fungiina</taxon>
        <taxon>Poritidae</taxon>
        <taxon>Porites</taxon>
    </lineage>
</organism>
<protein>
    <recommendedName>
        <fullName evidence="6">glutamyl aminopeptidase</fullName>
        <ecNumber evidence="6">3.4.11.7</ecNumber>
    </recommendedName>
</protein>
<dbReference type="SUPFAM" id="SSF63737">
    <property type="entry name" value="Leukotriene A4 hydrolase N-terminal domain"/>
    <property type="match status" value="1"/>
</dbReference>
<evidence type="ECO:0000256" key="13">
    <source>
        <dbReference type="ARBA" id="ARBA00022833"/>
    </source>
</evidence>
<evidence type="ECO:0000256" key="5">
    <source>
        <dbReference type="ARBA" id="ARBA00011748"/>
    </source>
</evidence>
<evidence type="ECO:0000313" key="24">
    <source>
        <dbReference type="EMBL" id="CAH3130359.1"/>
    </source>
</evidence>
<dbReference type="Pfam" id="PF01433">
    <property type="entry name" value="Peptidase_M1"/>
    <property type="match status" value="1"/>
</dbReference>
<dbReference type="Proteomes" id="UP001159405">
    <property type="component" value="Unassembled WGS sequence"/>
</dbReference>
<dbReference type="EMBL" id="CALNXK010000048">
    <property type="protein sequence ID" value="CAH3130359.1"/>
    <property type="molecule type" value="Genomic_DNA"/>
</dbReference>
<dbReference type="SUPFAM" id="SSF55486">
    <property type="entry name" value="Metalloproteases ('zincins'), catalytic domain"/>
    <property type="match status" value="1"/>
</dbReference>
<dbReference type="InterPro" id="IPR011042">
    <property type="entry name" value="6-blade_b-propeller_TolB-like"/>
</dbReference>
<keyword evidence="9" id="KW-0645">Protease</keyword>
<evidence type="ECO:0000256" key="11">
    <source>
        <dbReference type="ARBA" id="ARBA00022723"/>
    </source>
</evidence>
<keyword evidence="15" id="KW-0735">Signal-anchor</keyword>
<keyword evidence="10" id="KW-0812">Transmembrane</keyword>
<evidence type="ECO:0000256" key="18">
    <source>
        <dbReference type="ARBA" id="ARBA00023136"/>
    </source>
</evidence>
<dbReference type="InterPro" id="IPR000742">
    <property type="entry name" value="EGF"/>
</dbReference>
<evidence type="ECO:0000256" key="3">
    <source>
        <dbReference type="ARBA" id="ARBA00004401"/>
    </source>
</evidence>
<evidence type="ECO:0000256" key="2">
    <source>
        <dbReference type="ARBA" id="ARBA00001947"/>
    </source>
</evidence>
<feature type="region of interest" description="Disordered" evidence="22">
    <location>
        <begin position="187"/>
        <end position="214"/>
    </location>
</feature>
<dbReference type="InterPro" id="IPR042097">
    <property type="entry name" value="Aminopeptidase_N-like_N_sf"/>
</dbReference>
<dbReference type="SUPFAM" id="SSF63825">
    <property type="entry name" value="YWTD domain"/>
    <property type="match status" value="1"/>
</dbReference>
<comment type="caution">
    <text evidence="24">The sequence shown here is derived from an EMBL/GenBank/DDBJ whole genome shotgun (WGS) entry which is preliminary data.</text>
</comment>
<dbReference type="EC" id="3.4.11.7" evidence="6"/>
<keyword evidence="17" id="KW-0482">Metalloprotease</keyword>
<evidence type="ECO:0000256" key="14">
    <source>
        <dbReference type="ARBA" id="ARBA00022837"/>
    </source>
</evidence>
<keyword evidence="25" id="KW-1185">Reference proteome</keyword>
<comment type="subunit">
    <text evidence="5">Homodimer; disulfide-linked.</text>
</comment>